<dbReference type="Proteomes" id="UP001157502">
    <property type="component" value="Chromosome 4"/>
</dbReference>
<dbReference type="EMBL" id="CM055731">
    <property type="protein sequence ID" value="KAJ8013316.1"/>
    <property type="molecule type" value="Genomic_DNA"/>
</dbReference>
<proteinExistence type="predicted"/>
<evidence type="ECO:0000313" key="1">
    <source>
        <dbReference type="EMBL" id="KAJ8013316.1"/>
    </source>
</evidence>
<reference evidence="1" key="1">
    <citation type="submission" date="2021-05" db="EMBL/GenBank/DDBJ databases">
        <authorList>
            <person name="Pan Q."/>
            <person name="Jouanno E."/>
            <person name="Zahm M."/>
            <person name="Klopp C."/>
            <person name="Cabau C."/>
            <person name="Louis A."/>
            <person name="Berthelot C."/>
            <person name="Parey E."/>
            <person name="Roest Crollius H."/>
            <person name="Montfort J."/>
            <person name="Robinson-Rechavi M."/>
            <person name="Bouchez O."/>
            <person name="Lampietro C."/>
            <person name="Lopez Roques C."/>
            <person name="Donnadieu C."/>
            <person name="Postlethwait J."/>
            <person name="Bobe J."/>
            <person name="Dillon D."/>
            <person name="Chandos A."/>
            <person name="von Hippel F."/>
            <person name="Guiguen Y."/>
        </authorList>
    </citation>
    <scope>NUCLEOTIDE SEQUENCE</scope>
    <source>
        <strain evidence="1">YG-Jan2019</strain>
    </source>
</reference>
<gene>
    <name evidence="1" type="ORF">DPEC_G00052000</name>
</gene>
<name>A0ACC2HBD6_DALPE</name>
<accession>A0ACC2HBD6</accession>
<organism evidence="1 2">
    <name type="scientific">Dallia pectoralis</name>
    <name type="common">Alaska blackfish</name>
    <dbReference type="NCBI Taxonomy" id="75939"/>
    <lineage>
        <taxon>Eukaryota</taxon>
        <taxon>Metazoa</taxon>
        <taxon>Chordata</taxon>
        <taxon>Craniata</taxon>
        <taxon>Vertebrata</taxon>
        <taxon>Euteleostomi</taxon>
        <taxon>Actinopterygii</taxon>
        <taxon>Neopterygii</taxon>
        <taxon>Teleostei</taxon>
        <taxon>Protacanthopterygii</taxon>
        <taxon>Esociformes</taxon>
        <taxon>Umbridae</taxon>
        <taxon>Dallia</taxon>
    </lineage>
</organism>
<comment type="caution">
    <text evidence="1">The sequence shown here is derived from an EMBL/GenBank/DDBJ whole genome shotgun (WGS) entry which is preliminary data.</text>
</comment>
<keyword evidence="2" id="KW-1185">Reference proteome</keyword>
<protein>
    <submittedName>
        <fullName evidence="1">Uncharacterized protein</fullName>
    </submittedName>
</protein>
<evidence type="ECO:0000313" key="2">
    <source>
        <dbReference type="Proteomes" id="UP001157502"/>
    </source>
</evidence>
<sequence>MDASENDDPDQQVNAPHNGMEEEELHRSDRQRNPTEKMRAYKKEEALKKEKGLIHLYEQWKERARNTRAELKTDVSESQLVALINALEKGRDDVMHVYLEIRDYIAPSSDTRRRIDTCEAVTKDISKIIFDRMACLEDFDRDNVKHSLRELLHHDYACSVYGSTVSRPTSSRSIVMSIAAKRAEAAAELAAKEAEYSIIQEIEARKCELENLKAEKDLKAARARLQAYDQEMSQEASIHFSDTNRGEQPEVRITTQQHVVPLPIQRPTNITATSSSSKSDISYLAQAVQDSIALNRLPTTEPPVFNGDPIQFIEWKAAFVSLIDGKAISSADKLHYLKRYVGGPARRSLDGIFYRNDDEAYNDAWNKLNQRYGQPFVVQKAFREKLAKWPKIEPKDAEGRHPTCLHDENYRRKVNSALVSNQGDTETTAITSHKVENGEPSTNTSMIVPVWVSTESNPGSEKLVYALLDTQSDTVFVDRDLSNELQADSCPVRLKLTTMMAKDVVMPSEKVSGLKVRGYSSPVVLNLPPAYTKDSIPVNRTHIPTCDTARHWKHLSTIVDKIPPLQDCEVGLLIGYSCPKALAPKQDIPPAADIDRALAIGDPEVRHAQTLSAETTEVSLSDRLSKLSSFSGAVQAVARLIRRAKGDKASSPSTVAEREDAKRIIIKDLQRNTYSEDIKLLRKGTQLSPHSKLYQLDAFLDQEGELKDGRRLNKQRVIERPVQKLILLLEII</sequence>